<evidence type="ECO:0000256" key="11">
    <source>
        <dbReference type="SAM" id="Phobius"/>
    </source>
</evidence>
<dbReference type="InterPro" id="IPR005467">
    <property type="entry name" value="His_kinase_dom"/>
</dbReference>
<dbReference type="GO" id="GO:0005524">
    <property type="term" value="F:ATP binding"/>
    <property type="evidence" value="ECO:0007669"/>
    <property type="project" value="UniProtKB-KW"/>
</dbReference>
<dbReference type="Pfam" id="PF00196">
    <property type="entry name" value="GerE"/>
    <property type="match status" value="1"/>
</dbReference>
<keyword evidence="11" id="KW-0472">Membrane</keyword>
<dbReference type="GO" id="GO:0046983">
    <property type="term" value="F:protein dimerization activity"/>
    <property type="evidence" value="ECO:0007669"/>
    <property type="project" value="InterPro"/>
</dbReference>
<evidence type="ECO:0000313" key="15">
    <source>
        <dbReference type="EMBL" id="GIO41743.1"/>
    </source>
</evidence>
<proteinExistence type="predicted"/>
<dbReference type="PROSITE" id="PS50043">
    <property type="entry name" value="HTH_LUXR_2"/>
    <property type="match status" value="1"/>
</dbReference>
<protein>
    <submittedName>
        <fullName evidence="15">Histidine kinase</fullName>
    </submittedName>
</protein>
<feature type="modified residue" description="4-aspartylphosphate" evidence="10">
    <location>
        <position position="440"/>
    </location>
</feature>
<dbReference type="SMART" id="SM00387">
    <property type="entry name" value="HATPase_c"/>
    <property type="match status" value="1"/>
</dbReference>
<dbReference type="Pfam" id="PF00072">
    <property type="entry name" value="Response_reg"/>
    <property type="match status" value="1"/>
</dbReference>
<feature type="domain" description="HTH luxR-type" evidence="12">
    <location>
        <begin position="527"/>
        <end position="592"/>
    </location>
</feature>
<dbReference type="InterPro" id="IPR000792">
    <property type="entry name" value="Tscrpt_reg_LuxR_C"/>
</dbReference>
<dbReference type="EMBL" id="BORS01000004">
    <property type="protein sequence ID" value="GIO41743.1"/>
    <property type="molecule type" value="Genomic_DNA"/>
</dbReference>
<keyword evidence="16" id="KW-1185">Reference proteome</keyword>
<keyword evidence="9" id="KW-0804">Transcription</keyword>
<evidence type="ECO:0000313" key="16">
    <source>
        <dbReference type="Proteomes" id="UP000678895"/>
    </source>
</evidence>
<keyword evidence="8" id="KW-0238">DNA-binding</keyword>
<evidence type="ECO:0000259" key="14">
    <source>
        <dbReference type="PROSITE" id="PS50110"/>
    </source>
</evidence>
<feature type="transmembrane region" description="Helical" evidence="11">
    <location>
        <begin position="39"/>
        <end position="57"/>
    </location>
</feature>
<dbReference type="SUPFAM" id="SSF46894">
    <property type="entry name" value="C-terminal effector domain of the bipartite response regulators"/>
    <property type="match status" value="1"/>
</dbReference>
<evidence type="ECO:0000259" key="13">
    <source>
        <dbReference type="PROSITE" id="PS50109"/>
    </source>
</evidence>
<reference evidence="15" key="1">
    <citation type="submission" date="2021-03" db="EMBL/GenBank/DDBJ databases">
        <title>Antimicrobial resistance genes in bacteria isolated from Japanese honey, and their potential for conferring macrolide and lincosamide resistance in the American foulbrood pathogen Paenibacillus larvae.</title>
        <authorList>
            <person name="Okamoto M."/>
            <person name="Kumagai M."/>
            <person name="Kanamori H."/>
            <person name="Takamatsu D."/>
        </authorList>
    </citation>
    <scope>NUCLEOTIDE SEQUENCE</scope>
    <source>
        <strain evidence="15">J41TS4</strain>
    </source>
</reference>
<keyword evidence="1 10" id="KW-0597">Phosphoprotein</keyword>
<evidence type="ECO:0000256" key="3">
    <source>
        <dbReference type="ARBA" id="ARBA00022741"/>
    </source>
</evidence>
<dbReference type="GO" id="GO:0016020">
    <property type="term" value="C:membrane"/>
    <property type="evidence" value="ECO:0007669"/>
    <property type="project" value="InterPro"/>
</dbReference>
<evidence type="ECO:0000256" key="9">
    <source>
        <dbReference type="ARBA" id="ARBA00023163"/>
    </source>
</evidence>
<keyword evidence="11" id="KW-1133">Transmembrane helix</keyword>
<dbReference type="Gene3D" id="3.40.50.2300">
    <property type="match status" value="1"/>
</dbReference>
<keyword evidence="2" id="KW-0808">Transferase</keyword>
<dbReference type="InterPro" id="IPR039420">
    <property type="entry name" value="WalR-like"/>
</dbReference>
<feature type="domain" description="Histidine kinase" evidence="13">
    <location>
        <begin position="201"/>
        <end position="382"/>
    </location>
</feature>
<dbReference type="CDD" id="cd06170">
    <property type="entry name" value="LuxR_C_like"/>
    <property type="match status" value="1"/>
</dbReference>
<name>A0A920CLL7_9BACL</name>
<evidence type="ECO:0000256" key="4">
    <source>
        <dbReference type="ARBA" id="ARBA00022777"/>
    </source>
</evidence>
<dbReference type="InterPro" id="IPR011712">
    <property type="entry name" value="Sig_transdc_His_kin_sub3_dim/P"/>
</dbReference>
<feature type="transmembrane region" description="Helical" evidence="11">
    <location>
        <begin position="15"/>
        <end position="32"/>
    </location>
</feature>
<feature type="domain" description="Response regulatory" evidence="14">
    <location>
        <begin position="390"/>
        <end position="505"/>
    </location>
</feature>
<feature type="transmembrane region" description="Helical" evidence="11">
    <location>
        <begin position="133"/>
        <end position="151"/>
    </location>
</feature>
<dbReference type="GO" id="GO:0000155">
    <property type="term" value="F:phosphorelay sensor kinase activity"/>
    <property type="evidence" value="ECO:0007669"/>
    <property type="project" value="InterPro"/>
</dbReference>
<gene>
    <name evidence="15" type="ORF">J41TS4_15010</name>
</gene>
<dbReference type="Proteomes" id="UP000678895">
    <property type="component" value="Unassembled WGS sequence"/>
</dbReference>
<dbReference type="CDD" id="cd17535">
    <property type="entry name" value="REC_NarL-like"/>
    <property type="match status" value="1"/>
</dbReference>
<dbReference type="SUPFAM" id="SSF52172">
    <property type="entry name" value="CheY-like"/>
    <property type="match status" value="1"/>
</dbReference>
<dbReference type="GO" id="GO:0003677">
    <property type="term" value="F:DNA binding"/>
    <property type="evidence" value="ECO:0007669"/>
    <property type="project" value="UniProtKB-KW"/>
</dbReference>
<dbReference type="SMART" id="SM00421">
    <property type="entry name" value="HTH_LUXR"/>
    <property type="match status" value="1"/>
</dbReference>
<dbReference type="PANTHER" id="PTHR43214">
    <property type="entry name" value="TWO-COMPONENT RESPONSE REGULATOR"/>
    <property type="match status" value="1"/>
</dbReference>
<keyword evidence="6" id="KW-0902">Two-component regulatory system</keyword>
<evidence type="ECO:0000256" key="6">
    <source>
        <dbReference type="ARBA" id="ARBA00023012"/>
    </source>
</evidence>
<dbReference type="AlphaFoldDB" id="A0A920CLL7"/>
<dbReference type="InterPro" id="IPR003594">
    <property type="entry name" value="HATPase_dom"/>
</dbReference>
<evidence type="ECO:0000256" key="2">
    <source>
        <dbReference type="ARBA" id="ARBA00022679"/>
    </source>
</evidence>
<dbReference type="CDD" id="cd16917">
    <property type="entry name" value="HATPase_UhpB-NarQ-NarX-like"/>
    <property type="match status" value="1"/>
</dbReference>
<comment type="caution">
    <text evidence="15">The sequence shown here is derived from an EMBL/GenBank/DDBJ whole genome shotgun (WGS) entry which is preliminary data.</text>
</comment>
<dbReference type="RefSeq" id="WP_301626111.1">
    <property type="nucleotide sequence ID" value="NZ_BORS01000004.1"/>
</dbReference>
<evidence type="ECO:0000256" key="10">
    <source>
        <dbReference type="PROSITE-ProRule" id="PRU00169"/>
    </source>
</evidence>
<dbReference type="SUPFAM" id="SSF55874">
    <property type="entry name" value="ATPase domain of HSP90 chaperone/DNA topoisomerase II/histidine kinase"/>
    <property type="match status" value="1"/>
</dbReference>
<evidence type="ECO:0000256" key="5">
    <source>
        <dbReference type="ARBA" id="ARBA00022840"/>
    </source>
</evidence>
<dbReference type="InterPro" id="IPR001789">
    <property type="entry name" value="Sig_transdc_resp-reg_receiver"/>
</dbReference>
<sequence>MNLSIFNHWSWQDKSLFLLRVLWVTTVLILMYQDEASFSFWWVFIPVILCNLIPFMLLKGRYWLYLTAEVVLCGGISILMAYEWGLTRLFLPSLFTIAFFTRGSRHGISFPISALLLIGSSGVLVNSADFFPVFYQALFDAVILYGFSFALQKGSRGIESIRHRLSLIREQYAILEQYSSQIERMTLLEERYRLARELHDTIGHNFTSLILGMEALSKYISSPEGKTKSEKLIQLARTGLDDIRKQVHQMASPEEALPLDRTLMQIIDSFVTNAGVHVIFRSSGEPFPVMIQVKLALSRCLQEALTNASRHGHASKIQVVLHYDLTHLMLQIQDNGQGVEELHFGFGLNSMKERLTPLQGQLFVDSQVDSGTIITCTIPNSFEASNQPIHILLADDQPLVRESMRLLLGEEKDLELVVVEDGLQAITYCEKHQPDVVLMDIHMPKQDGIETARQIKASWPEVRIIMMTSIEDSNIALQALHLGAEGYLLKSIHPKELAASIRLIHGGGTLISQEIAQHLFHNQFDSEKSNPYELTDREIQVLKYLVEGLRNKEIALKLHLSEGTIRNYISSTYLKLQVASRTEAVEKTIAEGLIQSVC</sequence>
<dbReference type="PROSITE" id="PS00622">
    <property type="entry name" value="HTH_LUXR_1"/>
    <property type="match status" value="1"/>
</dbReference>
<evidence type="ECO:0000256" key="7">
    <source>
        <dbReference type="ARBA" id="ARBA00023015"/>
    </source>
</evidence>
<dbReference type="PANTHER" id="PTHR43214:SF24">
    <property type="entry name" value="TRANSCRIPTIONAL REGULATORY PROTEIN NARL-RELATED"/>
    <property type="match status" value="1"/>
</dbReference>
<keyword evidence="11" id="KW-0812">Transmembrane</keyword>
<dbReference type="PROSITE" id="PS50109">
    <property type="entry name" value="HIS_KIN"/>
    <property type="match status" value="1"/>
</dbReference>
<dbReference type="PROSITE" id="PS50110">
    <property type="entry name" value="RESPONSE_REGULATORY"/>
    <property type="match status" value="1"/>
</dbReference>
<evidence type="ECO:0000256" key="1">
    <source>
        <dbReference type="ARBA" id="ARBA00022553"/>
    </source>
</evidence>
<keyword evidence="3" id="KW-0547">Nucleotide-binding</keyword>
<dbReference type="InterPro" id="IPR016032">
    <property type="entry name" value="Sig_transdc_resp-reg_C-effctor"/>
</dbReference>
<accession>A0A920CLL7</accession>
<keyword evidence="5" id="KW-0067">ATP-binding</keyword>
<dbReference type="GO" id="GO:0006355">
    <property type="term" value="P:regulation of DNA-templated transcription"/>
    <property type="evidence" value="ECO:0007669"/>
    <property type="project" value="InterPro"/>
</dbReference>
<evidence type="ECO:0000259" key="12">
    <source>
        <dbReference type="PROSITE" id="PS50043"/>
    </source>
</evidence>
<dbReference type="InterPro" id="IPR036890">
    <property type="entry name" value="HATPase_C_sf"/>
</dbReference>
<dbReference type="PRINTS" id="PR00038">
    <property type="entry name" value="HTHLUXR"/>
</dbReference>
<dbReference type="Pfam" id="PF07730">
    <property type="entry name" value="HisKA_3"/>
    <property type="match status" value="1"/>
</dbReference>
<keyword evidence="7" id="KW-0805">Transcription regulation</keyword>
<dbReference type="SMART" id="SM00448">
    <property type="entry name" value="REC"/>
    <property type="match status" value="1"/>
</dbReference>
<dbReference type="InterPro" id="IPR058245">
    <property type="entry name" value="NreC/VraR/RcsB-like_REC"/>
</dbReference>
<feature type="transmembrane region" description="Helical" evidence="11">
    <location>
        <begin position="63"/>
        <end position="86"/>
    </location>
</feature>
<organism evidence="15 16">
    <name type="scientific">Paenibacillus apis</name>
    <dbReference type="NCBI Taxonomy" id="1792174"/>
    <lineage>
        <taxon>Bacteria</taxon>
        <taxon>Bacillati</taxon>
        <taxon>Bacillota</taxon>
        <taxon>Bacilli</taxon>
        <taxon>Bacillales</taxon>
        <taxon>Paenibacillaceae</taxon>
        <taxon>Paenibacillus</taxon>
    </lineage>
</organism>
<dbReference type="InterPro" id="IPR011006">
    <property type="entry name" value="CheY-like_superfamily"/>
</dbReference>
<evidence type="ECO:0000256" key="8">
    <source>
        <dbReference type="ARBA" id="ARBA00023125"/>
    </source>
</evidence>
<keyword evidence="4 15" id="KW-0418">Kinase</keyword>
<dbReference type="Pfam" id="PF02518">
    <property type="entry name" value="HATPase_c"/>
    <property type="match status" value="1"/>
</dbReference>
<dbReference type="Gene3D" id="1.20.5.1930">
    <property type="match status" value="1"/>
</dbReference>
<feature type="transmembrane region" description="Helical" evidence="11">
    <location>
        <begin position="107"/>
        <end position="127"/>
    </location>
</feature>
<dbReference type="Gene3D" id="3.30.565.10">
    <property type="entry name" value="Histidine kinase-like ATPase, C-terminal domain"/>
    <property type="match status" value="1"/>
</dbReference>